<name>A0ACB8GD20_9SAUR</name>
<sequence length="646" mass="71756">MARHRNVRGYNYDEDFEEDDLYGQSVEDDYCISPSTAAQFIYSRRDNTAPFAETEEYGYKDTECSNYSISSHRLTGVQKAQLDSCLDHMREVLGESVPEKEMVEAVLSSRFDVQQALDSVLAQINKQGMKIKSEESVIQGKATKDLFCSELFSEANLTNLLQETSDSASYCFDLSDPVGRLENPSNSSSDKTFLGPKKVHIPSVRKENLKCSCKSLGALPVRVSDILNDSSLSESVSKQATLPLVDRISTSERFCHTFDACFSSGVKFMEKNPSGKSSWDQTELKGVKDLKALLRSKEAVDASDDQSNVLVVLQKNSELDSKDRFVSPSGLISDLGNLMLDNKISHQFSKKTDSFENIPSFLGRKGDIQEYNSSPSRVGGSTFSVSESSSLADLLREHQESNSDKTYSLSDLCSESLGCLTTTDVQPSLQLTNQPHISSGMTELSGSLSSLTFSRASPKQELESVSLSDLIAKSTEFDSHHSSINPFKFHVAKTMPPAVVNSDIDLSVLIRKSTLSPENVKVQSDNLFPKPEVLFSKEGQQLIVAKGSKKRKVKFRSFFLGSGQRWTKMLSARPSAFAVTLCLHYPPKRRNKHQIVNLHKAFLYSRQIQEVKINEIGPLSEITPFDFKSPSPDDIVKAGQKRAFTR</sequence>
<proteinExistence type="predicted"/>
<accession>A0ACB8GD20</accession>
<protein>
    <submittedName>
        <fullName evidence="1">Uncharacterized protein</fullName>
    </submittedName>
</protein>
<evidence type="ECO:0000313" key="1">
    <source>
        <dbReference type="EMBL" id="KAH8017181.1"/>
    </source>
</evidence>
<reference evidence="1" key="1">
    <citation type="submission" date="2021-08" db="EMBL/GenBank/DDBJ databases">
        <title>The first chromosome-level gecko genome reveals the dynamic sex chromosomes of Neotropical dwarf geckos (Sphaerodactylidae: Sphaerodactylus).</title>
        <authorList>
            <person name="Pinto B.J."/>
            <person name="Keating S.E."/>
            <person name="Gamble T."/>
        </authorList>
    </citation>
    <scope>NUCLEOTIDE SEQUENCE</scope>
    <source>
        <strain evidence="1">TG3544</strain>
    </source>
</reference>
<gene>
    <name evidence="1" type="ORF">K3G42_026871</name>
</gene>
<evidence type="ECO:0000313" key="2">
    <source>
        <dbReference type="Proteomes" id="UP000827872"/>
    </source>
</evidence>
<dbReference type="EMBL" id="CM037614">
    <property type="protein sequence ID" value="KAH8017181.1"/>
    <property type="molecule type" value="Genomic_DNA"/>
</dbReference>
<dbReference type="Proteomes" id="UP000827872">
    <property type="component" value="Linkage Group LG01"/>
</dbReference>
<comment type="caution">
    <text evidence="1">The sequence shown here is derived from an EMBL/GenBank/DDBJ whole genome shotgun (WGS) entry which is preliminary data.</text>
</comment>
<keyword evidence="2" id="KW-1185">Reference proteome</keyword>
<organism evidence="1 2">
    <name type="scientific">Sphaerodactylus townsendi</name>
    <dbReference type="NCBI Taxonomy" id="933632"/>
    <lineage>
        <taxon>Eukaryota</taxon>
        <taxon>Metazoa</taxon>
        <taxon>Chordata</taxon>
        <taxon>Craniata</taxon>
        <taxon>Vertebrata</taxon>
        <taxon>Euteleostomi</taxon>
        <taxon>Lepidosauria</taxon>
        <taxon>Squamata</taxon>
        <taxon>Bifurcata</taxon>
        <taxon>Gekkota</taxon>
        <taxon>Sphaerodactylidae</taxon>
        <taxon>Sphaerodactylus</taxon>
    </lineage>
</organism>